<dbReference type="InterPro" id="IPR025406">
    <property type="entry name" value="DUF4132"/>
</dbReference>
<feature type="domain" description="DUF7737" evidence="2">
    <location>
        <begin position="739"/>
        <end position="844"/>
    </location>
</feature>
<gene>
    <name evidence="3" type="ORF">ACFSDX_09120</name>
</gene>
<evidence type="ECO:0000259" key="2">
    <source>
        <dbReference type="Pfam" id="PF24879"/>
    </source>
</evidence>
<dbReference type="InterPro" id="IPR056639">
    <property type="entry name" value="DUF7737"/>
</dbReference>
<accession>A0ABW4QT94</accession>
<protein>
    <submittedName>
        <fullName evidence="3">DUF4132 domain-containing protein</fullName>
    </submittedName>
</protein>
<reference evidence="4" key="1">
    <citation type="journal article" date="2019" name="Int. J. Syst. Evol. Microbiol.">
        <title>The Global Catalogue of Microorganisms (GCM) 10K type strain sequencing project: providing services to taxonomists for standard genome sequencing and annotation.</title>
        <authorList>
            <consortium name="The Broad Institute Genomics Platform"/>
            <consortium name="The Broad Institute Genome Sequencing Center for Infectious Disease"/>
            <person name="Wu L."/>
            <person name="Ma J."/>
        </authorList>
    </citation>
    <scope>NUCLEOTIDE SEQUENCE [LARGE SCALE GENOMIC DNA]</scope>
    <source>
        <strain evidence="4">CGMCC 1.15795</strain>
    </source>
</reference>
<dbReference type="Proteomes" id="UP001597197">
    <property type="component" value="Unassembled WGS sequence"/>
</dbReference>
<dbReference type="RefSeq" id="WP_382313031.1">
    <property type="nucleotide sequence ID" value="NZ_JBHUFD010000003.1"/>
</dbReference>
<proteinExistence type="predicted"/>
<evidence type="ECO:0000313" key="3">
    <source>
        <dbReference type="EMBL" id="MFD1872589.1"/>
    </source>
</evidence>
<evidence type="ECO:0000259" key="1">
    <source>
        <dbReference type="Pfam" id="PF13569"/>
    </source>
</evidence>
<name>A0ABW4QT94_9BACT</name>
<keyword evidence="4" id="KW-1185">Reference proteome</keyword>
<comment type="caution">
    <text evidence="3">The sequence shown here is derived from an EMBL/GenBank/DDBJ whole genome shotgun (WGS) entry which is preliminary data.</text>
</comment>
<feature type="domain" description="DUF4132" evidence="1">
    <location>
        <begin position="435"/>
        <end position="617"/>
    </location>
</feature>
<dbReference type="EMBL" id="JBHUFD010000003">
    <property type="protein sequence ID" value="MFD1872589.1"/>
    <property type="molecule type" value="Genomic_DNA"/>
</dbReference>
<sequence length="845" mass="92582">MYLSVEDQQAFRALLPDFSLLLPALPELPAIITELLHEGRSPQLAALRAAGLAAARRSLLVRALADLRGASLRKGHYGLAGNILEYLADLLQGTVTLETSDLVKLFDEAGIHGDGPRASDFQGQTTISFYFFWVAQTEKLGLTALLPPALTGRLQQLVAATDGVSLGAYYAKELGRLRTRTLAVLSQHSPDGLPVVRFDGGDAFGHNLNEFVASLLPAEARTRPWLHLLQALAKATSSRPSAKLEKELAAATAALGAAEVREQGRAWLALLAYLPLADFRHNGAAAWAHQSYLLEANQPAAKGLVWALAPLADAPLLQQFADLAWRGLRKRPGSGPLAVSLGNAALQALGQSDLPGVAHLARLRPLMAQDNTKTLIDGLLAKASAALGISAAELEDLSVPDYDLRAGRAVFAVGDYLATLALAGPKLEVQWSKAGKALKTTPAALKATHPNELRILKATQAQAQHTYTTQRDRLDRSFVAGRRLPWAQFAQNYLAHGLLGPLARPLIWRLHHPDGTHHDMLWLAESWHDAHGQPLPAPPTDADEVQLWHPVLAPTAEVLAWRELLETKQLRQPLKQAFREVYLLTPPEERTRTYSNRMAAHLLRQHQFSALARGRGWHYRLLGAYDKGYDTDSTTLDLPAHGLQAQFWVSEVSADKAWNGAGIWNYITTDQVRFERAGVAVPLPEVPPLVFSEVMRDVDLFVGVASVGNDPNWRDNGGLPAHYRNHWENYSFGELSEVAKTRKLALERLVPRLKIGKVSELSGRFLVVRGQLRTYKIHLGSGNILMEPNDQYLCIVPDRAGKEASTAGVFLPFEGDAVLSIILSKALLLMDDDQITDETIVRQIR</sequence>
<dbReference type="Pfam" id="PF24879">
    <property type="entry name" value="DUF7737"/>
    <property type="match status" value="1"/>
</dbReference>
<organism evidence="3 4">
    <name type="scientific">Hymenobacter bucti</name>
    <dbReference type="NCBI Taxonomy" id="1844114"/>
    <lineage>
        <taxon>Bacteria</taxon>
        <taxon>Pseudomonadati</taxon>
        <taxon>Bacteroidota</taxon>
        <taxon>Cytophagia</taxon>
        <taxon>Cytophagales</taxon>
        <taxon>Hymenobacteraceae</taxon>
        <taxon>Hymenobacter</taxon>
    </lineage>
</organism>
<evidence type="ECO:0000313" key="4">
    <source>
        <dbReference type="Proteomes" id="UP001597197"/>
    </source>
</evidence>
<dbReference type="Pfam" id="PF13569">
    <property type="entry name" value="DUF4132"/>
    <property type="match status" value="1"/>
</dbReference>